<evidence type="ECO:0000256" key="5">
    <source>
        <dbReference type="ARBA" id="ARBA00023242"/>
    </source>
</evidence>
<dbReference type="PANTHER" id="PTHR16105">
    <property type="entry name" value="RNA-BINDING REGION-CONTAINING PROTEIN 3"/>
    <property type="match status" value="1"/>
</dbReference>
<feature type="domain" description="RRM" evidence="8">
    <location>
        <begin position="380"/>
        <end position="463"/>
    </location>
</feature>
<keyword evidence="3" id="KW-0677">Repeat</keyword>
<keyword evidence="5" id="KW-0539">Nucleus</keyword>
<evidence type="ECO:0000313" key="9">
    <source>
        <dbReference type="EMBL" id="CAH0381762.1"/>
    </source>
</evidence>
<gene>
    <name evidence="9" type="ORF">BEMITA_LOCUS1378</name>
</gene>
<feature type="compositionally biased region" description="Acidic residues" evidence="7">
    <location>
        <begin position="216"/>
        <end position="227"/>
    </location>
</feature>
<evidence type="ECO:0000256" key="7">
    <source>
        <dbReference type="SAM" id="MobiDB-lite"/>
    </source>
</evidence>
<dbReference type="EMBL" id="OU963862">
    <property type="protein sequence ID" value="CAH0381762.1"/>
    <property type="molecule type" value="Genomic_DNA"/>
</dbReference>
<organism evidence="9 10">
    <name type="scientific">Bemisia tabaci</name>
    <name type="common">Sweetpotato whitefly</name>
    <name type="synonym">Aleurodes tabaci</name>
    <dbReference type="NCBI Taxonomy" id="7038"/>
    <lineage>
        <taxon>Eukaryota</taxon>
        <taxon>Metazoa</taxon>
        <taxon>Ecdysozoa</taxon>
        <taxon>Arthropoda</taxon>
        <taxon>Hexapoda</taxon>
        <taxon>Insecta</taxon>
        <taxon>Pterygota</taxon>
        <taxon>Neoptera</taxon>
        <taxon>Paraneoptera</taxon>
        <taxon>Hemiptera</taxon>
        <taxon>Sternorrhyncha</taxon>
        <taxon>Aleyrodoidea</taxon>
        <taxon>Aleyrodidae</taxon>
        <taxon>Aleyrodinae</taxon>
        <taxon>Bemisia</taxon>
    </lineage>
</organism>
<name>A0A9P0A1X4_BEMTA</name>
<dbReference type="AlphaFoldDB" id="A0A9P0A1X4"/>
<reference evidence="9" key="1">
    <citation type="submission" date="2021-12" db="EMBL/GenBank/DDBJ databases">
        <authorList>
            <person name="King R."/>
        </authorList>
    </citation>
    <scope>NUCLEOTIDE SEQUENCE</scope>
</reference>
<dbReference type="InterPro" id="IPR012677">
    <property type="entry name" value="Nucleotide-bd_a/b_plait_sf"/>
</dbReference>
<dbReference type="InterPro" id="IPR045164">
    <property type="entry name" value="RBM41/RNPC3"/>
</dbReference>
<dbReference type="SUPFAM" id="SSF54928">
    <property type="entry name" value="RNA-binding domain, RBD"/>
    <property type="match status" value="2"/>
</dbReference>
<feature type="region of interest" description="Disordered" evidence="7">
    <location>
        <begin position="204"/>
        <end position="228"/>
    </location>
</feature>
<dbReference type="Gene3D" id="6.10.250.610">
    <property type="match status" value="1"/>
</dbReference>
<dbReference type="InterPro" id="IPR000504">
    <property type="entry name" value="RRM_dom"/>
</dbReference>
<dbReference type="Pfam" id="PF00076">
    <property type="entry name" value="RRM_1"/>
    <property type="match status" value="1"/>
</dbReference>
<dbReference type="FunFam" id="3.30.70.330:FF:000207">
    <property type="entry name" value="RNA-binding region (RNP1, RRM)-containing 3"/>
    <property type="match status" value="1"/>
</dbReference>
<evidence type="ECO:0000256" key="1">
    <source>
        <dbReference type="ARBA" id="ARBA00004123"/>
    </source>
</evidence>
<dbReference type="GO" id="GO:0000398">
    <property type="term" value="P:mRNA splicing, via spliceosome"/>
    <property type="evidence" value="ECO:0007669"/>
    <property type="project" value="TreeGrafter"/>
</dbReference>
<dbReference type="GO" id="GO:0005689">
    <property type="term" value="C:U12-type spliceosomal complex"/>
    <property type="evidence" value="ECO:0007669"/>
    <property type="project" value="TreeGrafter"/>
</dbReference>
<evidence type="ECO:0000259" key="8">
    <source>
        <dbReference type="PROSITE" id="PS50102"/>
    </source>
</evidence>
<dbReference type="PANTHER" id="PTHR16105:SF0">
    <property type="entry name" value="RNA-BINDING REGION-CONTAINING PROTEIN 3"/>
    <property type="match status" value="1"/>
</dbReference>
<evidence type="ECO:0000256" key="2">
    <source>
        <dbReference type="ARBA" id="ARBA00020364"/>
    </source>
</evidence>
<keyword evidence="10" id="KW-1185">Reference proteome</keyword>
<dbReference type="Gene3D" id="3.30.70.330">
    <property type="match status" value="2"/>
</dbReference>
<dbReference type="SMART" id="SM00360">
    <property type="entry name" value="RRM"/>
    <property type="match status" value="2"/>
</dbReference>
<evidence type="ECO:0000256" key="6">
    <source>
        <dbReference type="PROSITE-ProRule" id="PRU00176"/>
    </source>
</evidence>
<sequence length="474" mass="53611">MDSTTPPSDTLIVRNFSNELEDDSKRDFFHYFGANEIRILKSRTKKNASIIARFPSKYHAAAVLQKIHQTKLGSSRLSAEFAKTETSFPVDEEKCSLETGVKEKSKHVPEPTSKSALRFLNSMNNWLSGVNFKVPPPCHLRYQYPPPSPEVLENIAKALAAVPKFYTQVLHLMNKMNLPSPFEPDFPIICDNLFEIKKPSNETNIIADNPGVPENSNDEESEIESDEDVRTQLKVVIPDIKSKPKKAMKLNPLKVLKSKRVEKTSPSKRRKLETENVFEKSHLEPGQKTIQVKLTTPDLNSIARNETELLTEEGGFGVLNVTSQVDAEPPVSSRTENEEETLEDDYPCITAKELAANRLSKKDLSNLPVFKNYSPGIPSCRLYIKNLAKKVTPADLHHIYRRYFLKYHEEQGTMFDVRLMQEGRMKGQAFVTLQTVEQTKKALEETNGYILKDKPMVVQFARSAPATKLDSSAT</sequence>
<evidence type="ECO:0000256" key="4">
    <source>
        <dbReference type="ARBA" id="ARBA00022884"/>
    </source>
</evidence>
<dbReference type="GO" id="GO:0097157">
    <property type="term" value="F:pre-mRNA intronic binding"/>
    <property type="evidence" value="ECO:0007669"/>
    <property type="project" value="TreeGrafter"/>
</dbReference>
<comment type="subcellular location">
    <subcellularLocation>
        <location evidence="1">Nucleus</location>
    </subcellularLocation>
</comment>
<dbReference type="InterPro" id="IPR035979">
    <property type="entry name" value="RBD_domain_sf"/>
</dbReference>
<dbReference type="GO" id="GO:0030626">
    <property type="term" value="F:U12 snRNA binding"/>
    <property type="evidence" value="ECO:0007669"/>
    <property type="project" value="TreeGrafter"/>
</dbReference>
<evidence type="ECO:0000256" key="3">
    <source>
        <dbReference type="ARBA" id="ARBA00022737"/>
    </source>
</evidence>
<accession>A0A9P0A1X4</accession>
<keyword evidence="4 6" id="KW-0694">RNA-binding</keyword>
<protein>
    <recommendedName>
        <fullName evidence="2">RNA-binding region-containing protein 3</fullName>
    </recommendedName>
</protein>
<dbReference type="Proteomes" id="UP001152759">
    <property type="component" value="Chromosome 1"/>
</dbReference>
<proteinExistence type="predicted"/>
<evidence type="ECO:0000313" key="10">
    <source>
        <dbReference type="Proteomes" id="UP001152759"/>
    </source>
</evidence>
<dbReference type="CDD" id="cd12239">
    <property type="entry name" value="RRM2_RBM40_like"/>
    <property type="match status" value="1"/>
</dbReference>
<dbReference type="PROSITE" id="PS50102">
    <property type="entry name" value="RRM"/>
    <property type="match status" value="1"/>
</dbReference>